<dbReference type="Pfam" id="PF00072">
    <property type="entry name" value="Response_reg"/>
    <property type="match status" value="1"/>
</dbReference>
<feature type="domain" description="Response regulatory" evidence="2">
    <location>
        <begin position="8"/>
        <end position="123"/>
    </location>
</feature>
<dbReference type="InterPro" id="IPR011006">
    <property type="entry name" value="CheY-like_superfamily"/>
</dbReference>
<reference evidence="4" key="1">
    <citation type="submission" date="2020-02" db="EMBL/GenBank/DDBJ databases">
        <title>Genomic and physiological characterization of two novel Nitrospinaceae genera.</title>
        <authorList>
            <person name="Mueller A.J."/>
            <person name="Jung M.-Y."/>
            <person name="Strachan C.R."/>
            <person name="Herbold C.W."/>
            <person name="Kirkegaard R.H."/>
            <person name="Daims H."/>
        </authorList>
    </citation>
    <scope>NUCLEOTIDE SEQUENCE [LARGE SCALE GENOMIC DNA]</scope>
</reference>
<evidence type="ECO:0000313" key="4">
    <source>
        <dbReference type="Proteomes" id="UP000594464"/>
    </source>
</evidence>
<evidence type="ECO:0000313" key="3">
    <source>
        <dbReference type="EMBL" id="QPJ64385.1"/>
    </source>
</evidence>
<dbReference type="KEGG" id="nva:G3M78_02825"/>
<evidence type="ECO:0000256" key="1">
    <source>
        <dbReference type="PROSITE-ProRule" id="PRU00169"/>
    </source>
</evidence>
<name>A0A7T0G2I8_9BACT</name>
<dbReference type="PANTHER" id="PTHR43228">
    <property type="entry name" value="TWO-COMPONENT RESPONSE REGULATOR"/>
    <property type="match status" value="1"/>
</dbReference>
<protein>
    <submittedName>
        <fullName evidence="3">Response regulator</fullName>
    </submittedName>
</protein>
<dbReference type="PROSITE" id="PS50110">
    <property type="entry name" value="RESPONSE_REGULATORY"/>
    <property type="match status" value="1"/>
</dbReference>
<feature type="modified residue" description="4-aspartylphosphate" evidence="1">
    <location>
        <position position="58"/>
    </location>
</feature>
<proteinExistence type="predicted"/>
<dbReference type="Proteomes" id="UP000594464">
    <property type="component" value="Chromosome"/>
</dbReference>
<keyword evidence="1" id="KW-0597">Phosphoprotein</keyword>
<organism evidence="3 4">
    <name type="scientific">Candidatus Nitrohelix vancouverensis</name>
    <dbReference type="NCBI Taxonomy" id="2705534"/>
    <lineage>
        <taxon>Bacteria</taxon>
        <taxon>Pseudomonadati</taxon>
        <taxon>Nitrospinota/Tectimicrobiota group</taxon>
        <taxon>Nitrospinota</taxon>
        <taxon>Nitrospinia</taxon>
        <taxon>Nitrospinales</taxon>
        <taxon>Nitrospinaceae</taxon>
        <taxon>Candidatus Nitrohelix</taxon>
    </lineage>
</organism>
<evidence type="ECO:0000259" key="2">
    <source>
        <dbReference type="PROSITE" id="PS50110"/>
    </source>
</evidence>
<dbReference type="InterPro" id="IPR052048">
    <property type="entry name" value="ST_Response_Regulator"/>
</dbReference>
<dbReference type="GO" id="GO:0000160">
    <property type="term" value="P:phosphorelay signal transduction system"/>
    <property type="evidence" value="ECO:0007669"/>
    <property type="project" value="InterPro"/>
</dbReference>
<dbReference type="PANTHER" id="PTHR43228:SF1">
    <property type="entry name" value="TWO-COMPONENT RESPONSE REGULATOR ARR22"/>
    <property type="match status" value="1"/>
</dbReference>
<dbReference type="EMBL" id="CP048620">
    <property type="protein sequence ID" value="QPJ64385.1"/>
    <property type="molecule type" value="Genomic_DNA"/>
</dbReference>
<sequence>MNTAKKIRAVVADDEMHIRRMVVSVLKTMQCEIVGEASNGQEAIELFEKERPDILFMDINMPLKRGDDALVEIMQAHPNAFVIMLTSVSDVSTIQKCVDAGAVDYIRKDTPIPELKLMLKEAWDEFNKKR</sequence>
<dbReference type="AlphaFoldDB" id="A0A7T0G2I8"/>
<dbReference type="Gene3D" id="3.40.50.2300">
    <property type="match status" value="1"/>
</dbReference>
<dbReference type="InterPro" id="IPR001789">
    <property type="entry name" value="Sig_transdc_resp-reg_receiver"/>
</dbReference>
<dbReference type="SMART" id="SM00448">
    <property type="entry name" value="REC"/>
    <property type="match status" value="1"/>
</dbReference>
<dbReference type="SUPFAM" id="SSF52172">
    <property type="entry name" value="CheY-like"/>
    <property type="match status" value="1"/>
</dbReference>
<gene>
    <name evidence="3" type="ORF">G3M78_02825</name>
</gene>
<accession>A0A7T0G2I8</accession>